<reference evidence="1" key="1">
    <citation type="submission" date="2008-02" db="EMBL/GenBank/DDBJ databases">
        <title>Complete sequence of Yersinia pseudotuberculosis YPIII.</title>
        <authorList>
            <consortium name="US DOE Joint Genome Institute"/>
            <person name="Challacombe J.F."/>
            <person name="Bruce D."/>
            <person name="Detter J.C."/>
            <person name="Green L."/>
            <person name="Land M."/>
            <person name="Munk C."/>
            <person name="Lindler L.E."/>
            <person name="Nikolich M.P."/>
            <person name="Brettin T."/>
        </authorList>
    </citation>
    <scope>NUCLEOTIDE SEQUENCE</scope>
    <source>
        <strain evidence="1">YPIII</strain>
    </source>
</reference>
<protein>
    <submittedName>
        <fullName evidence="1">Uncharacterized protein</fullName>
    </submittedName>
</protein>
<proteinExistence type="predicted"/>
<dbReference type="RefSeq" id="WP_012303413.1">
    <property type="nucleotide sequence ID" value="NZ_CP009792.1"/>
</dbReference>
<dbReference type="PATRIC" id="fig|502800.11.peg.816"/>
<dbReference type="KEGG" id="ypy:YPK_0211"/>
<sequence length="63" mass="6942">MKAEEFNRRYPVGKVFIHQPCMLLRGGRAVKTVGPASDFNSATVVEINKEPYFANTESLTPAG</sequence>
<name>A0A0H3AYN3_YERPY</name>
<dbReference type="AlphaFoldDB" id="A0A0H3AYN3"/>
<organism evidence="1">
    <name type="scientific">Yersinia pseudotuberculosis serotype O:3 (strain YPIII)</name>
    <dbReference type="NCBI Taxonomy" id="502800"/>
    <lineage>
        <taxon>Bacteria</taxon>
        <taxon>Pseudomonadati</taxon>
        <taxon>Pseudomonadota</taxon>
        <taxon>Gammaproteobacteria</taxon>
        <taxon>Enterobacterales</taxon>
        <taxon>Yersiniaceae</taxon>
        <taxon>Yersinia</taxon>
    </lineage>
</organism>
<evidence type="ECO:0000313" key="1">
    <source>
        <dbReference type="EMBL" id="ACA66524.1"/>
    </source>
</evidence>
<accession>A0A0H3AYN3</accession>
<gene>
    <name evidence="1" type="ordered locus">YPK_0211</name>
</gene>
<dbReference type="EMBL" id="CP000950">
    <property type="protein sequence ID" value="ACA66524.1"/>
    <property type="molecule type" value="Genomic_DNA"/>
</dbReference>